<proteinExistence type="predicted"/>
<comment type="caution">
    <text evidence="2">The sequence shown here is derived from an EMBL/GenBank/DDBJ whole genome shotgun (WGS) entry which is preliminary data.</text>
</comment>
<evidence type="ECO:0000256" key="1">
    <source>
        <dbReference type="SAM" id="MobiDB-lite"/>
    </source>
</evidence>
<sequence>MYKKNKQVDKHEPLRDHIDTQDQEMDIRKIMKDVENFGYSHMSWKERKKIEDKKVVSLGGKAPKQQRLPLSVARPRMKKQKEREQQILQERLILGQLGGKLGGGSKRSAGKRRPEERGLKASEGRFKNGVLNVKHLINPAQSKDQATETRGPSGGKRKKGNNKRGKKHR</sequence>
<gene>
    <name evidence="2" type="ORF">QN277_016637</name>
</gene>
<feature type="compositionally biased region" description="Basic and acidic residues" evidence="1">
    <location>
        <begin position="112"/>
        <end position="126"/>
    </location>
</feature>
<accession>A0AAE1MX98</accession>
<dbReference type="Pfam" id="PF15375">
    <property type="entry name" value="FSAF1"/>
    <property type="match status" value="1"/>
</dbReference>
<dbReference type="GO" id="GO:0005730">
    <property type="term" value="C:nucleolus"/>
    <property type="evidence" value="ECO:0007669"/>
    <property type="project" value="TreeGrafter"/>
</dbReference>
<dbReference type="InterPro" id="IPR027973">
    <property type="entry name" value="FSAF1-like"/>
</dbReference>
<dbReference type="PANTHER" id="PTHR28096:SF1">
    <property type="entry name" value="PROTEIN FAF1"/>
    <property type="match status" value="1"/>
</dbReference>
<dbReference type="GO" id="GO:0000462">
    <property type="term" value="P:maturation of SSU-rRNA from tricistronic rRNA transcript (SSU-rRNA, 5.8S rRNA, LSU-rRNA)"/>
    <property type="evidence" value="ECO:0007669"/>
    <property type="project" value="TreeGrafter"/>
</dbReference>
<evidence type="ECO:0000313" key="3">
    <source>
        <dbReference type="Proteomes" id="UP001293593"/>
    </source>
</evidence>
<reference evidence="2" key="1">
    <citation type="submission" date="2023-10" db="EMBL/GenBank/DDBJ databases">
        <title>Chromosome-level genome of the transformable northern wattle, Acacia crassicarpa.</title>
        <authorList>
            <person name="Massaro I."/>
            <person name="Sinha N.R."/>
            <person name="Poethig S."/>
            <person name="Leichty A.R."/>
        </authorList>
    </citation>
    <scope>NUCLEOTIDE SEQUENCE</scope>
    <source>
        <strain evidence="2">Acra3RX</strain>
        <tissue evidence="2">Leaf</tissue>
    </source>
</reference>
<evidence type="ECO:0000313" key="2">
    <source>
        <dbReference type="EMBL" id="KAK4278849.1"/>
    </source>
</evidence>
<keyword evidence="3" id="KW-1185">Reference proteome</keyword>
<name>A0AAE1MX98_9FABA</name>
<organism evidence="2 3">
    <name type="scientific">Acacia crassicarpa</name>
    <name type="common">northern wattle</name>
    <dbReference type="NCBI Taxonomy" id="499986"/>
    <lineage>
        <taxon>Eukaryota</taxon>
        <taxon>Viridiplantae</taxon>
        <taxon>Streptophyta</taxon>
        <taxon>Embryophyta</taxon>
        <taxon>Tracheophyta</taxon>
        <taxon>Spermatophyta</taxon>
        <taxon>Magnoliopsida</taxon>
        <taxon>eudicotyledons</taxon>
        <taxon>Gunneridae</taxon>
        <taxon>Pentapetalae</taxon>
        <taxon>rosids</taxon>
        <taxon>fabids</taxon>
        <taxon>Fabales</taxon>
        <taxon>Fabaceae</taxon>
        <taxon>Caesalpinioideae</taxon>
        <taxon>mimosoid clade</taxon>
        <taxon>Acacieae</taxon>
        <taxon>Acacia</taxon>
    </lineage>
</organism>
<feature type="region of interest" description="Disordered" evidence="1">
    <location>
        <begin position="97"/>
        <end position="169"/>
    </location>
</feature>
<dbReference type="InterPro" id="IPR053030">
    <property type="entry name" value="Ribosomal_biogenesis_FAF1-like"/>
</dbReference>
<feature type="compositionally biased region" description="Polar residues" evidence="1">
    <location>
        <begin position="139"/>
        <end position="150"/>
    </location>
</feature>
<protein>
    <submittedName>
        <fullName evidence="2">Uncharacterized protein</fullName>
    </submittedName>
</protein>
<feature type="compositionally biased region" description="Basic residues" evidence="1">
    <location>
        <begin position="155"/>
        <end position="169"/>
    </location>
</feature>
<feature type="region of interest" description="Disordered" evidence="1">
    <location>
        <begin position="1"/>
        <end position="23"/>
    </location>
</feature>
<dbReference type="EMBL" id="JAWXYG010000003">
    <property type="protein sequence ID" value="KAK4278849.1"/>
    <property type="molecule type" value="Genomic_DNA"/>
</dbReference>
<dbReference type="PANTHER" id="PTHR28096">
    <property type="entry name" value="PROTEIN FAF1"/>
    <property type="match status" value="1"/>
</dbReference>
<dbReference type="Proteomes" id="UP001293593">
    <property type="component" value="Unassembled WGS sequence"/>
</dbReference>
<dbReference type="AlphaFoldDB" id="A0AAE1MX98"/>